<feature type="region of interest" description="Disordered" evidence="3">
    <location>
        <begin position="365"/>
        <end position="411"/>
    </location>
</feature>
<name>A0A672NZ97_SINGR</name>
<dbReference type="OMA" id="HRHTRIS"/>
<dbReference type="Gene3D" id="2.10.110.10">
    <property type="entry name" value="Cysteine Rich Protein"/>
    <property type="match status" value="1"/>
</dbReference>
<dbReference type="FunFam" id="2.10.110.10:FF:000045">
    <property type="entry name" value="LIM domain-binding protein 1 isoform X1"/>
    <property type="match status" value="1"/>
</dbReference>
<dbReference type="AlphaFoldDB" id="A0A672NZ97"/>
<dbReference type="InParanoid" id="A0A672NZ97"/>
<dbReference type="Pfam" id="PF01803">
    <property type="entry name" value="LIM_bind"/>
    <property type="match status" value="1"/>
</dbReference>
<dbReference type="Proteomes" id="UP000472262">
    <property type="component" value="Unassembled WGS sequence"/>
</dbReference>
<evidence type="ECO:0000256" key="1">
    <source>
        <dbReference type="ARBA" id="ARBA00006928"/>
    </source>
</evidence>
<protein>
    <submittedName>
        <fullName evidence="5">LIM domain-binding protein 2-like</fullName>
    </submittedName>
</protein>
<dbReference type="GeneID" id="107562611"/>
<reference evidence="5" key="1">
    <citation type="submission" date="2025-08" db="UniProtKB">
        <authorList>
            <consortium name="Ensembl"/>
        </authorList>
    </citation>
    <scope>IDENTIFICATION</scope>
</reference>
<dbReference type="InterPro" id="IPR041363">
    <property type="entry name" value="LID"/>
</dbReference>
<gene>
    <name evidence="5" type="primary">LOC107562611</name>
</gene>
<sequence>MCVCVYVYDRRAPRAACGCAPHALSVTETMTGAPRDPFYSSPFGPFYRRHAPYPVQPEFRMHELNKRLQSRPEDCDILWWDAFCTEFFEEDATLTLSFCLEEGPKTYTIGRTLIPRYFSSMFEGGVYELFFELKQTKESFNNSTITVDSHHCTMTTQHGKPTFTKVCTEGRLILVFTFDDLMRIKTWHFTITHYSELIPRSVLAVNAQDPGALEQLSKNISRVGLTNLTLNYLRLCVILEPMQELMSRHKTYGLSPRDCLKSCLFHQWQRMTTPPVAPPPNFKTEIFPSNSKKSEPAKPATKRRRKRNSAGTNSSTGNSKKRSPANNFSLPSQDVMLVGEPSLMGGELGDVDERLITRLENEQYDPVNGLHDDSLHDYTDSPTLGNGSSWNGQHPSNQDSKPDTMAMQQLE</sequence>
<dbReference type="Pfam" id="PF17916">
    <property type="entry name" value="LID"/>
    <property type="match status" value="1"/>
</dbReference>
<organism evidence="5 6">
    <name type="scientific">Sinocyclocheilus grahami</name>
    <name type="common">Dianchi golden-line fish</name>
    <name type="synonym">Barbus grahami</name>
    <dbReference type="NCBI Taxonomy" id="75366"/>
    <lineage>
        <taxon>Eukaryota</taxon>
        <taxon>Metazoa</taxon>
        <taxon>Chordata</taxon>
        <taxon>Craniata</taxon>
        <taxon>Vertebrata</taxon>
        <taxon>Euteleostomi</taxon>
        <taxon>Actinopterygii</taxon>
        <taxon>Neopterygii</taxon>
        <taxon>Teleostei</taxon>
        <taxon>Ostariophysi</taxon>
        <taxon>Cypriniformes</taxon>
        <taxon>Cyprinidae</taxon>
        <taxon>Cyprininae</taxon>
        <taxon>Sinocyclocheilus</taxon>
    </lineage>
</organism>
<evidence type="ECO:0000259" key="4">
    <source>
        <dbReference type="PROSITE" id="PS51957"/>
    </source>
</evidence>
<evidence type="ECO:0000256" key="3">
    <source>
        <dbReference type="SAM" id="MobiDB-lite"/>
    </source>
</evidence>
<feature type="domain" description="LIM interaction" evidence="4">
    <location>
        <begin position="334"/>
        <end position="373"/>
    </location>
</feature>
<evidence type="ECO:0000313" key="6">
    <source>
        <dbReference type="Proteomes" id="UP000472262"/>
    </source>
</evidence>
<dbReference type="RefSeq" id="XP_016102760.1">
    <property type="nucleotide sequence ID" value="XM_016247274.1"/>
</dbReference>
<evidence type="ECO:0000313" key="5">
    <source>
        <dbReference type="Ensembl" id="ENSSGRP00000056343.1"/>
    </source>
</evidence>
<dbReference type="KEGG" id="sgh:107562611"/>
<dbReference type="Ensembl" id="ENSSGRT00000060149.1">
    <property type="protein sequence ID" value="ENSSGRP00000056343.1"/>
    <property type="gene ID" value="ENSSGRG00000029296.1"/>
</dbReference>
<feature type="compositionally biased region" description="Polar residues" evidence="3">
    <location>
        <begin position="380"/>
        <end position="399"/>
    </location>
</feature>
<dbReference type="GO" id="GO:0030274">
    <property type="term" value="F:LIM domain binding"/>
    <property type="evidence" value="ECO:0007669"/>
    <property type="project" value="UniProtKB-UniRule"/>
</dbReference>
<feature type="region of interest" description="Disordered" evidence="3">
    <location>
        <begin position="274"/>
        <end position="332"/>
    </location>
</feature>
<keyword evidence="6" id="KW-1185">Reference proteome</keyword>
<evidence type="ECO:0000256" key="2">
    <source>
        <dbReference type="PROSITE-ProRule" id="PRU01302"/>
    </source>
</evidence>
<dbReference type="OrthoDB" id="774557at2759"/>
<dbReference type="PROSITE" id="PS51957">
    <property type="entry name" value="LID"/>
    <property type="match status" value="1"/>
</dbReference>
<dbReference type="FunCoup" id="A0A672NZ97">
    <property type="interactions" value="69"/>
</dbReference>
<dbReference type="PANTHER" id="PTHR10378">
    <property type="entry name" value="LIM DOMAIN-BINDING PROTEIN"/>
    <property type="match status" value="1"/>
</dbReference>
<feature type="compositionally biased region" description="Low complexity" evidence="3">
    <location>
        <begin position="309"/>
        <end position="318"/>
    </location>
</feature>
<dbReference type="InterPro" id="IPR029005">
    <property type="entry name" value="LIM-bd/SEUSS"/>
</dbReference>
<comment type="similarity">
    <text evidence="1 2">Belongs to the LDB family.</text>
</comment>
<proteinExistence type="inferred from homology"/>
<reference evidence="5" key="2">
    <citation type="submission" date="2025-09" db="UniProtKB">
        <authorList>
            <consortium name="Ensembl"/>
        </authorList>
    </citation>
    <scope>IDENTIFICATION</scope>
</reference>
<accession>A0A672NZ97</accession>
<feature type="compositionally biased region" description="Basic and acidic residues" evidence="3">
    <location>
        <begin position="370"/>
        <end position="379"/>
    </location>
</feature>